<evidence type="ECO:0000259" key="35">
    <source>
        <dbReference type="Pfam" id="PF00517"/>
    </source>
</evidence>
<dbReference type="GO" id="GO:0005198">
    <property type="term" value="F:structural molecule activity"/>
    <property type="evidence" value="ECO:0007669"/>
    <property type="project" value="UniProtKB-UniRule"/>
</dbReference>
<dbReference type="Pfam" id="PF00516">
    <property type="entry name" value="GP120"/>
    <property type="match status" value="2"/>
</dbReference>
<feature type="disulfide bond" evidence="32">
    <location>
        <begin position="218"/>
        <end position="247"/>
    </location>
</feature>
<keyword evidence="11 32" id="KW-0945">Host-virus interaction</keyword>
<evidence type="ECO:0000256" key="5">
    <source>
        <dbReference type="ARBA" id="ARBA00004578"/>
    </source>
</evidence>
<comment type="subcellular location">
    <molecule>Surface protein gp120</molecule>
    <subcellularLocation>
        <location evidence="32">Virion membrane</location>
        <topology evidence="32">Peripheral membrane protein</topology>
    </subcellularLocation>
    <subcellularLocation>
        <location evidence="32">Host cell membrane</location>
        <topology evidence="32">Peripheral membrane protein</topology>
    </subcellularLocation>
    <subcellularLocation>
        <location evidence="32">Host endosome membrane</location>
        <topology evidence="32">Single-pass type I membrane protein</topology>
    </subcellularLocation>
    <text evidence="32">The surface protein is not anchored to the viral envelope, but associates with the extravirion surface through its binding to TM. It is probably concentrated at the site of budding and incorporated into the virions possibly by contacts between the cytoplasmic tail of Env and the N-terminus of Gag.</text>
</comment>
<keyword evidence="14 32" id="KW-0812">Transmembrane</keyword>
<keyword evidence="13 32" id="KW-0165">Cleavage on pair of basic residues</keyword>
<feature type="coiled-coil region" evidence="32">
    <location>
        <begin position="639"/>
        <end position="673"/>
    </location>
</feature>
<keyword evidence="29 32" id="KW-0899">Viral immunoevasion</keyword>
<protein>
    <recommendedName>
        <fullName evidence="32">Envelope glycoprotein gp160</fullName>
    </recommendedName>
    <alternativeName>
        <fullName evidence="32">Env polyprotein</fullName>
    </alternativeName>
    <component>
        <recommendedName>
            <fullName evidence="32">Surface protein gp120</fullName>
            <shortName evidence="32">SU</shortName>
        </recommendedName>
        <alternativeName>
            <fullName evidence="32">Glycoprotein 120</fullName>
            <shortName evidence="32">gp120</shortName>
        </alternativeName>
    </component>
    <component>
        <recommendedName>
            <fullName evidence="32">Transmembrane protein gp41</fullName>
            <shortName evidence="32">TM</shortName>
        </recommendedName>
        <alternativeName>
            <fullName evidence="32">Glycoprotein 41</fullName>
            <shortName evidence="32">gp41</shortName>
        </alternativeName>
    </component>
</protein>
<evidence type="ECO:0000256" key="14">
    <source>
        <dbReference type="ARBA" id="ARBA00022692"/>
    </source>
</evidence>
<dbReference type="InterPro" id="IPR000328">
    <property type="entry name" value="GP41-like"/>
</dbReference>
<keyword evidence="24 32" id="KW-0175">Coiled coil</keyword>
<dbReference type="GO" id="GO:0052031">
    <property type="term" value="P:symbiont-mediated perturbation of host defense response"/>
    <property type="evidence" value="ECO:0007669"/>
    <property type="project" value="UniProtKB-UniRule"/>
</dbReference>
<keyword evidence="8 32" id="KW-1170">Fusion of virus membrane with host endosomal membrane</keyword>
<dbReference type="HAMAP" id="MF_04083">
    <property type="entry name" value="HIV_ENV"/>
    <property type="match status" value="1"/>
</dbReference>
<organism evidence="36">
    <name type="scientific">Human immunodeficiency virus type 1</name>
    <name type="common">HIV-1</name>
    <dbReference type="NCBI Taxonomy" id="11676"/>
    <lineage>
        <taxon>Viruses</taxon>
        <taxon>Riboviria</taxon>
        <taxon>Pararnavirae</taxon>
        <taxon>Artverviricota</taxon>
        <taxon>Revtraviricetes</taxon>
        <taxon>Ortervirales</taxon>
        <taxon>Retroviridae</taxon>
        <taxon>Orthoretrovirinae</taxon>
        <taxon>Lentivirus</taxon>
        <taxon>Lentivirus humimdef1</taxon>
    </lineage>
</organism>
<dbReference type="SUPFAM" id="SSF56502">
    <property type="entry name" value="gp120 core"/>
    <property type="match status" value="2"/>
</dbReference>
<keyword evidence="25 32" id="KW-0472">Membrane</keyword>
<evidence type="ECO:0000256" key="16">
    <source>
        <dbReference type="ARBA" id="ARBA00022729"/>
    </source>
</evidence>
<dbReference type="Pfam" id="PF00517">
    <property type="entry name" value="GP41"/>
    <property type="match status" value="1"/>
</dbReference>
<dbReference type="GO" id="GO:0020002">
    <property type="term" value="C:host cell plasma membrane"/>
    <property type="evidence" value="ECO:0007669"/>
    <property type="project" value="UniProtKB-SubCell"/>
</dbReference>
<evidence type="ECO:0000256" key="13">
    <source>
        <dbReference type="ARBA" id="ARBA00022685"/>
    </source>
</evidence>
<dbReference type="InterPro" id="IPR000777">
    <property type="entry name" value="HIV1_Gp120"/>
</dbReference>
<comment type="PTM">
    <text evidence="32">Highly glycosylated by host. The high number of glycan on the protein is reffered to as 'glycan shield' because it contributes to hide protein sequence from adaptive immune system.</text>
</comment>
<evidence type="ECO:0000256" key="17">
    <source>
        <dbReference type="ARBA" id="ARBA00022804"/>
    </source>
</evidence>
<feature type="lipid moiety-binding region" description="S-palmitoyl cysteine; by host" evidence="32">
    <location>
        <position position="770"/>
    </location>
</feature>
<evidence type="ECO:0000256" key="6">
    <source>
        <dbReference type="ARBA" id="ARBA00004650"/>
    </source>
</evidence>
<dbReference type="GO" id="GO:0055036">
    <property type="term" value="C:virion membrane"/>
    <property type="evidence" value="ECO:0007669"/>
    <property type="project" value="UniProtKB-SubCell"/>
</dbReference>
<feature type="domain" description="Human immunodeficiency virus 1 envelope glycoprotein Gp120" evidence="34">
    <location>
        <begin position="149"/>
        <end position="516"/>
    </location>
</feature>
<sequence length="869" mass="97959">MKVRGTLRNYRQWWIWGVLGFWMLMICNVEGDSWVTVYYGVPVWKEAKTTLFCASDAKAYDKEVHNVWATHACVPTDPSPQEMVLENVTENFNMWKNDMVDQMQEDVISLWDQSLKPCVKLTPLCVSTLICANVNSNSSTTLNETHDGSELKNCSFNATTEIRDRKQTVHALFYRLDILPLDEKNKNSSKYRLINCNTSAITQACPKVTFDPIPIHYCAPAGYAILKCNNKTFNGTGPCHNVSTVQCTHGIKPVVSTQLLLNGSLAEGEIIIRSENLTNNVKTIIVHLNQSVEIVCTRPSNNNTRKSIRIGPGQTFYATDIIGDIRQAHCNISEKKWHETLKGVGKKLAEHFPNKTIKFTSSSGGDLEITMHSFNCRGEFFYCNTSGLFNSTYNGTSGLFNSTYNGTYSHDGVNSTITLPCRIQKQIINMWQEVGRAMYAPPIEGNITCKSNITGILLVRDGGDNNQSDTETFRPGGGDMRDNWRSELYKYKVVEIKPLGVAPTAAKRRVVERGKRAVGIGAVFLGFLGAAGSTMGAASITLTVQARPQLLSGIVQQQSNLLRAIEAQQHLLQLTVWGIKQLQTRVLAIERYLKDQQLLGLWGCSGKLICTTAVPWNSSWSNKSQEDIWNNMTWMQWDREINNYTNTIYQLLEESQNQQEKNEKDLLALDSWKNLWSWFDITNWLWYIKIFIMIVGGLIGLRIIFAVLSIVNRVRQGYSPLSFQTLTPNPRELDRLGRIEEGGGEQDKNRSIRLVNGFLALVWDDLRNLCLFSYHRLRDFILLTARGVELLGRSSLQGLQKGWQALKYLGSLVQYWGLELKKSAISLFDTIAIAVAEGTDRIIDLVLGIGRAICNIPRRIRQGFEAALQ</sequence>
<dbReference type="FunFam" id="2.170.40.20:FF:000003">
    <property type="entry name" value="Envelope glycoprotein gp160"/>
    <property type="match status" value="1"/>
</dbReference>
<dbReference type="InterPro" id="IPR037527">
    <property type="entry name" value="Gp160"/>
</dbReference>
<feature type="domain" description="Human immunodeficiency virus 1 envelope glycoprotein Gp120" evidence="34">
    <location>
        <begin position="34"/>
        <end position="143"/>
    </location>
</feature>
<keyword evidence="22 32" id="KW-1133">Transmembrane helix</keyword>
<evidence type="ECO:0000256" key="31">
    <source>
        <dbReference type="ARBA" id="ARBA00023296"/>
    </source>
</evidence>
<dbReference type="GO" id="GO:0019031">
    <property type="term" value="C:viral envelope"/>
    <property type="evidence" value="ECO:0007669"/>
    <property type="project" value="UniProtKB-KW"/>
</dbReference>
<proteinExistence type="inferred from homology"/>
<evidence type="ECO:0000256" key="23">
    <source>
        <dbReference type="ARBA" id="ARBA00023046"/>
    </source>
</evidence>
<evidence type="ECO:0000256" key="26">
    <source>
        <dbReference type="ARBA" id="ARBA00023139"/>
    </source>
</evidence>
<comment type="PTM">
    <text evidence="32">Specific enzymatic cleavages in vivo yield mature proteins. Envelope glycoproteins are synthesized as a inactive precursor that is heavily N-glycosylated and processed likely by host cell furin in the Golgi to yield the mature SU and TM proteins. The cleavage site between SU and TM requires the minimal sequence [KR]-X-[KR]-R. About 2 of the 9 disulfide bonds of gp41 are reduced by P4HB/PDI, following binding to CD4 receptor.</text>
</comment>
<comment type="miscellaneous">
    <text evidence="32">Inhibitors targeting HIV-1 viral envelope proteins are used as antiretroviral drugs. Attachment of virions to the cell surface via non-specific interactions and CD4 binding can be blocked by inhibitors that include cyanovirin-N, cyclotriazadisulfonamide analogs, PRO 2000, TNX 355 and PRO 542. In addition, BMS 806 can block CD4-induced conformational changes. Env interactions with the coreceptor molecules can be targeted by CCR5 antagonists including SCH-D, maraviroc (UK 427857) and aplaviroc (GW 873140), and the CXCR4 antagonist AMD 070. Fusion of viral and cellular membranes can be inhibited by peptides such as enfuvirtide and tifuvirtide (T 1249). Resistance to inhibitors associated with mutations in Env are observed. Most of the time, single mutations confer only a modest reduction in drug susceptibility. Combination of several mutations is usually required to develop a high-level drug resistance.</text>
</comment>
<evidence type="ECO:0000256" key="27">
    <source>
        <dbReference type="ARBA" id="ARBA00023157"/>
    </source>
</evidence>
<keyword evidence="30 32" id="KW-0449">Lipoprotein</keyword>
<dbReference type="GO" id="GO:0039654">
    <property type="term" value="P:fusion of virus membrane with host endosome membrane"/>
    <property type="evidence" value="ECO:0007669"/>
    <property type="project" value="UniProtKB-UniRule"/>
</dbReference>
<keyword evidence="15 32" id="KW-0053">Apoptosis</keyword>
<evidence type="ECO:0000256" key="19">
    <source>
        <dbReference type="ARBA" id="ARBA00022870"/>
    </source>
</evidence>
<evidence type="ECO:0000259" key="34">
    <source>
        <dbReference type="Pfam" id="PF00516"/>
    </source>
</evidence>
<keyword evidence="19 32" id="KW-1043">Host membrane</keyword>
<comment type="domain">
    <text evidence="32">The CD4-binding region is targeted by the antibody b12.</text>
</comment>
<evidence type="ECO:0000256" key="3">
    <source>
        <dbReference type="ARBA" id="ARBA00004505"/>
    </source>
</evidence>
<feature type="domain" description="Retroviral envelope protein GP41-like" evidence="35">
    <location>
        <begin position="535"/>
        <end position="727"/>
    </location>
</feature>
<evidence type="ECO:0000256" key="30">
    <source>
        <dbReference type="ARBA" id="ARBA00023288"/>
    </source>
</evidence>
<comment type="domain">
    <text evidence="32">Some of the most genetically diverse regions of the viral genome are present in Env. They are called variable regions 1 through 5 (V1 through V5). Coreceptor usage of gp120 is determined mainly by the primary structure of the third variable region (V3) in the outer domain of gp120. The sequence of V3 determines which coreceptor, CCR5 and/or CXCR4 (corresponding to R5/macrophage, X4/T cell and R5X4/T cell and macrophage tropism), is used to trigger the fusion potential of the Env complex, and hence which cells the virus can infect. Binding to CCR5 involves a region adjacent in addition to V3.</text>
</comment>
<keyword evidence="10 32" id="KW-1165">Clathrin-mediated endocytosis of virus by host</keyword>
<evidence type="ECO:0000256" key="4">
    <source>
        <dbReference type="ARBA" id="ARBA00004563"/>
    </source>
</evidence>
<comment type="miscellaneous">
    <text evidence="32">HIV-1 lineages are divided in three main groups, M (for Major), O (for Outlier), and N (for New, or Non-M, Non-O). The vast majority of strains found worldwide belong to the group M. Group O seems to be endemic to and largely confined to Cameroon and neighboring countries in West Central Africa, where these viruses represent a small minority of HIV-1 strains. The group N is represented by a limited number of isolates from Cameroonian persons. The group M is further subdivided in 9 clades or subtypes (A to D, F to H, J and K).</text>
</comment>
<keyword evidence="17 32" id="KW-1161">Viral attachment to host cell</keyword>
<keyword evidence="9 32" id="KW-1032">Host cell membrane</keyword>
<dbReference type="GO" id="GO:0019062">
    <property type="term" value="P:virion attachment to host cell"/>
    <property type="evidence" value="ECO:0007669"/>
    <property type="project" value="UniProtKB-UniRule"/>
</dbReference>
<evidence type="ECO:0000256" key="12">
    <source>
        <dbReference type="ARBA" id="ARBA00022595"/>
    </source>
</evidence>
<dbReference type="Gene3D" id="1.20.5.490">
    <property type="entry name" value="Single helix bin"/>
    <property type="match status" value="1"/>
</dbReference>
<keyword evidence="28 32" id="KW-0325">Glycoprotein</keyword>
<dbReference type="GO" id="GO:0044175">
    <property type="term" value="C:host cell endosome membrane"/>
    <property type="evidence" value="ECO:0007669"/>
    <property type="project" value="UniProtKB-SubCell"/>
</dbReference>
<keyword evidence="20 32" id="KW-0261">Viral envelope protein</keyword>
<evidence type="ECO:0000256" key="10">
    <source>
        <dbReference type="ARBA" id="ARBA00022570"/>
    </source>
</evidence>
<evidence type="ECO:0000256" key="32">
    <source>
        <dbReference type="HAMAP-Rule" id="MF_04083"/>
    </source>
</evidence>
<keyword evidence="23 32" id="KW-1039">Host endosome</keyword>
<comment type="subcellular location">
    <molecule>Transmembrane protein gp41</molecule>
    <subcellularLocation>
        <location evidence="32">Virion membrane</location>
        <topology evidence="32">Single-pass type I membrane protein</topology>
    </subcellularLocation>
    <subcellularLocation>
        <location evidence="32">Host cell membrane</location>
        <topology evidence="32">Single-pass type I membrane protein</topology>
    </subcellularLocation>
    <subcellularLocation>
        <location evidence="32">Host endosome membrane</location>
        <topology evidence="32">Single-pass type I membrane protein</topology>
    </subcellularLocation>
    <text evidence="32">It is probably concentrated at the site of budding and incorporated into the virions possibly by contacts between the cytoplasmic tail of Env and the N-terminus of Gag.</text>
</comment>
<evidence type="ECO:0000256" key="11">
    <source>
        <dbReference type="ARBA" id="ARBA00022581"/>
    </source>
</evidence>
<dbReference type="FunFam" id="1.10.287.210:FF:000001">
    <property type="entry name" value="Envelope glycoprotein gp160"/>
    <property type="match status" value="1"/>
</dbReference>
<dbReference type="InterPro" id="IPR036377">
    <property type="entry name" value="Gp120_core_sf"/>
</dbReference>
<evidence type="ECO:0000256" key="7">
    <source>
        <dbReference type="ARBA" id="ARBA00022506"/>
    </source>
</evidence>
<comment type="function">
    <text evidence="32">Transmembrane protein gp41: Acts as a class I viral fusion protein. Under the current model, the protein has at least 3 conformational states: pre-fusion native state, pre-hairpin intermediate state, and post-fusion hairpin state. During fusion of viral and target intracellular membranes, the coiled coil regions (heptad repeats) assume a trimer-of-hairpins structure, positioning the fusion peptide in close proximity to the C-terminal region of the ectodomain. The formation of this structure appears to drive apposition and subsequent fusion of viral and target cell membranes. Complete fusion occurs in host cell endosomes and is dynamin-dependent, however some lipid transfer might occur at the plasma membrane. The virus undergoes clathrin-dependent internalization long before endosomal fusion, thus minimizing the surface exposure of conserved viral epitopes during fusion and reducing the efficacy of inhibitors targeting these epitopes. Membranes fusion leads to delivery of the nucleocapsid into the cytoplasm.</text>
</comment>
<feature type="region of interest" description="CD4-binding loop" evidence="32">
    <location>
        <begin position="362"/>
        <end position="372"/>
    </location>
</feature>
<dbReference type="EMBL" id="MK076719">
    <property type="protein sequence ID" value="AYP20116.1"/>
    <property type="molecule type" value="Genomic_RNA"/>
</dbReference>
<feature type="short sequence motif" description="YXXL motif; contains endocytosis signal" evidence="32">
    <location>
        <begin position="718"/>
        <end position="721"/>
    </location>
</feature>
<evidence type="ECO:0000256" key="2">
    <source>
        <dbReference type="ARBA" id="ARBA00004433"/>
    </source>
</evidence>
<dbReference type="GO" id="GO:0019064">
    <property type="term" value="P:fusion of virus membrane with host plasma membrane"/>
    <property type="evidence" value="ECO:0007669"/>
    <property type="project" value="UniProtKB-UniRule"/>
</dbReference>
<keyword evidence="27 32" id="KW-1015">Disulfide bond</keyword>
<accession>A0A3G2Y6U0</accession>
<feature type="site" description="Cleavage; by host furin" evidence="32">
    <location>
        <begin position="516"/>
        <end position="517"/>
    </location>
</feature>
<keyword evidence="12 32" id="KW-1162">Viral penetration into host cytoplasm</keyword>
<evidence type="ECO:0000313" key="36">
    <source>
        <dbReference type="EMBL" id="AYP20116.1"/>
    </source>
</evidence>
<dbReference type="GO" id="GO:1903911">
    <property type="term" value="P:positive regulation of receptor clustering"/>
    <property type="evidence" value="ECO:0007669"/>
    <property type="project" value="UniProtKB-UniRule"/>
</dbReference>
<keyword evidence="16 32" id="KW-0732">Signal</keyword>
<evidence type="ECO:0000256" key="8">
    <source>
        <dbReference type="ARBA" id="ARBA00022510"/>
    </source>
</evidence>
<feature type="chain" id="PRO_5023398649" description="Envelope glycoprotein gp160" evidence="32">
    <location>
        <begin position="32"/>
        <end position="869"/>
    </location>
</feature>
<name>A0A3G2Y6U0_HV1</name>
<comment type="domain">
    <text evidence="32 33">The 17 amino acids long immunosuppressive region is present in many retroviral envelope proteins. Synthetic peptides derived from this relatively conserved sequence inhibit immune function in vitro and in vivo.</text>
</comment>
<feature type="disulfide bond" evidence="32">
    <location>
        <begin position="228"/>
        <end position="239"/>
    </location>
</feature>
<evidence type="ECO:0000256" key="22">
    <source>
        <dbReference type="ARBA" id="ARBA00022989"/>
    </source>
</evidence>
<comment type="function">
    <text evidence="32">Envelope glycoprotein gp160: Oligomerizes in the host endoplasmic reticulum into predominantly trimers. In a second time, gp160 transits in the host Golgi, where glycosylation is completed. The precursor is then proteolytically cleaved in the trans-Golgi and thereby activated by cellular furin or furin-like proteases to produce gp120 and gp41.</text>
</comment>
<evidence type="ECO:0000256" key="21">
    <source>
        <dbReference type="ARBA" id="ARBA00022890"/>
    </source>
</evidence>
<keyword evidence="18 32" id="KW-0946">Virion</keyword>
<evidence type="ECO:0000256" key="33">
    <source>
        <dbReference type="RuleBase" id="RU363095"/>
    </source>
</evidence>
<comment type="PTM">
    <text evidence="32">Palmitoylation of the transmembrane protein and of Env polyprotein (prior to its proteolytic cleavage) is essential for their association with host cell membrane lipid rafts. Palmitoylation is therefore required for envelope trafficking to classical lipid rafts, but not for viral replication.</text>
</comment>
<dbReference type="SUPFAM" id="SSF58069">
    <property type="entry name" value="Virus ectodomain"/>
    <property type="match status" value="1"/>
</dbReference>
<feature type="region of interest" description="Immunosuppression" evidence="32">
    <location>
        <begin position="580"/>
        <end position="598"/>
    </location>
</feature>
<evidence type="ECO:0000256" key="1">
    <source>
        <dbReference type="ARBA" id="ARBA00004402"/>
    </source>
</evidence>
<comment type="domain">
    <text evidence="32">The YXXL motif is involved in determining the exact site of viral release at the surface of infected mononuclear cells and promotes endocytosis. YXXL and di-leucine endocytosis motifs interact directly or indirectly with the clathrin adapter complexes, opperate independently, and their activities are not additive.</text>
</comment>
<comment type="caution">
    <text evidence="32 33">Lacks conserved residue(s) required for the propagation of feature annotation.</text>
</comment>
<comment type="similarity">
    <text evidence="32">Belongs to the HIV-1 env protein family.</text>
</comment>
<reference evidence="36" key="1">
    <citation type="journal article" date="2019" name="J. Virol.">
        <title>Viral Characteristics Associated with Maintenance of Elite Neutralizing Activity in Chronically HIV-1 Clade C-Infected Monozygotic Pediatric Twins.</title>
        <authorList>
            <person name="Mishra N."/>
            <person name="Makhdoomi M.A."/>
            <person name="Sharma S."/>
            <person name="Kumar S."/>
            <person name="Dobhal A."/>
            <person name="Kumar D."/>
            <person name="Chawla H."/>
            <person name="Singh R."/>
            <person name="Kanga U."/>
            <person name="Das B.K."/>
            <person name="Lodha R."/>
            <person name="Kabra S.K."/>
            <person name="Luthra K."/>
        </authorList>
    </citation>
    <scope>NUCLEOTIDE SEQUENCE</scope>
    <source>
        <strain evidence="36">330.16.E4</strain>
    </source>
</reference>
<evidence type="ECO:0000256" key="25">
    <source>
        <dbReference type="ARBA" id="ARBA00023136"/>
    </source>
</evidence>
<evidence type="ECO:0000256" key="28">
    <source>
        <dbReference type="ARBA" id="ARBA00023180"/>
    </source>
</evidence>
<keyword evidence="31 32" id="KW-1160">Virus entry into host cell</keyword>
<dbReference type="Gene3D" id="1.10.287.210">
    <property type="match status" value="1"/>
</dbReference>
<comment type="subcellular location">
    <subcellularLocation>
        <location evidence="3">Host cell membrane</location>
        <topology evidence="3">Peripheral membrane protein</topology>
    </subcellularLocation>
    <subcellularLocation>
        <location evidence="1">Host cell membrane</location>
        <topology evidence="1">Single-pass type I membrane protein</topology>
    </subcellularLocation>
    <subcellularLocation>
        <location evidence="2">Host endosome membrane</location>
        <topology evidence="2">Peripheral membrane protein</topology>
    </subcellularLocation>
    <subcellularLocation>
        <location evidence="5">Host endosome membrane</location>
        <topology evidence="5">Single-pass type I membrane protein</topology>
    </subcellularLocation>
    <subcellularLocation>
        <location evidence="6">Virion membrane</location>
        <topology evidence="6">Peripheral membrane protein</topology>
    </subcellularLocation>
    <subcellularLocation>
        <location evidence="4">Virion membrane</location>
        <topology evidence="4">Single-pass type I membrane protein</topology>
    </subcellularLocation>
</comment>
<evidence type="ECO:0000256" key="9">
    <source>
        <dbReference type="ARBA" id="ARBA00022511"/>
    </source>
</evidence>
<evidence type="ECO:0000256" key="20">
    <source>
        <dbReference type="ARBA" id="ARBA00022879"/>
    </source>
</evidence>
<feature type="transmembrane region" description="Helical" evidence="33">
    <location>
        <begin position="684"/>
        <end position="711"/>
    </location>
</feature>
<dbReference type="Gene3D" id="2.170.40.20">
    <property type="entry name" value="Human immunodeficiency virus 1, Gp160, envelope glycoprotein"/>
    <property type="match status" value="2"/>
</dbReference>
<comment type="function">
    <text evidence="32">Surface protein gp120: Attaches the virus to the host lymphoid cell by binding to the primary receptor CD4. This interaction induces a structural rearrangement creating a high affinity binding site for a chemokine coreceptor like CXCR4 and/or CCR5. Acts as a ligand for CD209/DC-SIGN and CLEC4M/DC-SIGNR, which are respectively found on dendritic cells (DCs), and on endothelial cells of liver sinusoids and lymph node sinuses. These interactions allow capture of viral particles at mucosal surfaces by these cells and subsequent transmission to permissive cells. HIV subverts the migration properties of dendritic cells to gain access to CD4+ T-cells in lymph nodes. Virus transmission to permissive T-cells occurs either in trans (without DCs infection, through viral capture and transmission), or in cis (following DCs productive infection, through the usual CD4-gp120 interaction), thereby inducing a robust infection. In trans infection, bound virions remain infectious over days and it is proposed that they are not degraded, but protected in non-lysosomal acidic organelles within the DCs close to the cell membrane thus contributing to the viral infectious potential during DCs' migration from the periphery to the lymphoid tissues. On arrival at lymphoid tissues, intact virions recycle back to DCs' cell surface allowing virus transmission to CD4+ T-cells.</text>
</comment>
<evidence type="ECO:0000256" key="18">
    <source>
        <dbReference type="ARBA" id="ARBA00022844"/>
    </source>
</evidence>
<comment type="subunit">
    <text evidence="32">The mature envelope protein (Env) consists of a homotrimer of non-covalently associated gp120-gp41 heterodimers. The resulting complex protrudes from the virus surface as a spike. There seems to be as few as 10 spikes on the average virion. Surface protein gp120 interacts with host CD4, CCR5 and CXCR4. Gp120 also interacts with the C-type lectins CD209/DC-SIGN and CLEC4M/DC-SIGNR (collectively referred to as DC-SIGN(R)). Gp120 and gp41 interact with GalCer. Gp120 interacts with host ITGA4/ITGB7 complex; on CD4+ T-cells, this interaction results in rapid activation of integrin ITGAL/LFA-1, which facilitates efficient cell-to-cell spreading of HIV-1. Gp120 interacts with cell-associated heparan sulfate; this interaction increases virus infectivity on permissive cells and may be involved in infection of CD4- cells.</text>
</comment>
<evidence type="ECO:0000256" key="15">
    <source>
        <dbReference type="ARBA" id="ARBA00022703"/>
    </source>
</evidence>
<feature type="region of interest" description="MPER; binding to GalCer" evidence="32">
    <location>
        <begin position="668"/>
        <end position="689"/>
    </location>
</feature>
<dbReference type="FunFam" id="2.170.40.20:FF:000004">
    <property type="entry name" value="Envelope glycoprotein gp160"/>
    <property type="match status" value="1"/>
</dbReference>
<feature type="disulfide bond" evidence="32">
    <location>
        <begin position="53"/>
        <end position="73"/>
    </location>
</feature>
<dbReference type="CDD" id="cd09909">
    <property type="entry name" value="HIV-1-like_HR1-HR2"/>
    <property type="match status" value="1"/>
</dbReference>
<feature type="transmembrane region" description="Helical" evidence="33">
    <location>
        <begin position="12"/>
        <end position="29"/>
    </location>
</feature>
<feature type="transmembrane region" description="Helical" evidence="33">
    <location>
        <begin position="517"/>
        <end position="542"/>
    </location>
</feature>
<feature type="chain" id="PRO_5023398650" description="Transmembrane protein gp41" evidence="32">
    <location>
        <begin position="517"/>
        <end position="869"/>
    </location>
</feature>
<dbReference type="GO" id="GO:0016020">
    <property type="term" value="C:membrane"/>
    <property type="evidence" value="ECO:0007669"/>
    <property type="project" value="UniProtKB-UniRule"/>
</dbReference>
<feature type="topological domain" description="Cytoplasmic" evidence="32">
    <location>
        <begin position="712"/>
        <end position="869"/>
    </location>
</feature>
<evidence type="ECO:0000256" key="29">
    <source>
        <dbReference type="ARBA" id="ARBA00023280"/>
    </source>
</evidence>
<dbReference type="GO" id="GO:0019082">
    <property type="term" value="P:viral protein processing"/>
    <property type="evidence" value="ECO:0007669"/>
    <property type="project" value="UniProtKB-UniRule"/>
</dbReference>
<comment type="domain">
    <text evidence="32">The membrane proximal external region (MPER) present in gp41 is a tryptophan-rich region recognized by the antibodies 2F5, Z13, and 4E10. MPER seems to play a role in fusion.</text>
</comment>
<keyword evidence="26 32" id="KW-0564">Palmitate</keyword>
<gene>
    <name evidence="32 36" type="primary">env</name>
</gene>
<dbReference type="GO" id="GO:0075512">
    <property type="term" value="P:clathrin-dependent endocytosis of virus by host cell"/>
    <property type="evidence" value="ECO:0007669"/>
    <property type="project" value="UniProtKB-UniRule"/>
</dbReference>
<keyword evidence="7 32" id="KW-1168">Fusion of virus membrane with host membrane</keyword>
<evidence type="ECO:0000256" key="24">
    <source>
        <dbReference type="ARBA" id="ARBA00023054"/>
    </source>
</evidence>
<dbReference type="GO" id="GO:1903908">
    <property type="term" value="P:positive regulation of plasma membrane raft polarization"/>
    <property type="evidence" value="ECO:0007669"/>
    <property type="project" value="UniProtKB-UniRule"/>
</dbReference>
<feature type="region of interest" description="Fusion peptide" evidence="32">
    <location>
        <begin position="517"/>
        <end position="537"/>
    </location>
</feature>
<keyword evidence="21 32" id="KW-1164">Virus endocytosis by host</keyword>
<feature type="disulfide bond" evidence="32">
    <location>
        <begin position="604"/>
        <end position="610"/>
    </location>
</feature>
<organismHost>
    <name type="scientific">Homo sapiens</name>
    <name type="common">Human</name>
    <dbReference type="NCBI Taxonomy" id="9606"/>
</organismHost>